<dbReference type="EMBL" id="AZIL01003311">
    <property type="protein sequence ID" value="EWM20144.1"/>
    <property type="molecule type" value="Genomic_DNA"/>
</dbReference>
<dbReference type="Proteomes" id="UP000019335">
    <property type="component" value="Unassembled WGS sequence"/>
</dbReference>
<sequence>MHTQDSCIDGRAAMGAVSVLCPYSRVMPEARSSSRGEDQKRVTKETATPEKENEFLGHRTSARASTATMTAVNTHARPKTVAFPPPLSPQSGVGQERADKGGRSCDSNDSFCESMDEKGRDCSPFSSSSLSLPFLPGPAAQY</sequence>
<accession>W7TGT0</accession>
<feature type="compositionally biased region" description="Basic and acidic residues" evidence="1">
    <location>
        <begin position="32"/>
        <end position="56"/>
    </location>
</feature>
<dbReference type="AlphaFoldDB" id="W7TGT0"/>
<proteinExistence type="predicted"/>
<keyword evidence="3" id="KW-1185">Reference proteome</keyword>
<reference evidence="2 3" key="1">
    <citation type="journal article" date="2014" name="Mol. Plant">
        <title>Chromosome Scale Genome Assembly and Transcriptome Profiling of Nannochloropsis gaditana in Nitrogen Depletion.</title>
        <authorList>
            <person name="Corteggiani Carpinelli E."/>
            <person name="Telatin A."/>
            <person name="Vitulo N."/>
            <person name="Forcato C."/>
            <person name="D'Angelo M."/>
            <person name="Schiavon R."/>
            <person name="Vezzi A."/>
            <person name="Giacometti G.M."/>
            <person name="Morosinotto T."/>
            <person name="Valle G."/>
        </authorList>
    </citation>
    <scope>NUCLEOTIDE SEQUENCE [LARGE SCALE GENOMIC DNA]</scope>
    <source>
        <strain evidence="2 3">B-31</strain>
    </source>
</reference>
<comment type="caution">
    <text evidence="2">The sequence shown here is derived from an EMBL/GenBank/DDBJ whole genome shotgun (WGS) entry which is preliminary data.</text>
</comment>
<gene>
    <name evidence="2" type="ORF">Naga_101528g1</name>
</gene>
<evidence type="ECO:0000313" key="2">
    <source>
        <dbReference type="EMBL" id="EWM20144.1"/>
    </source>
</evidence>
<protein>
    <submittedName>
        <fullName evidence="2">Uncharacterized protein</fullName>
    </submittedName>
</protein>
<organism evidence="2 3">
    <name type="scientific">Nannochloropsis gaditana</name>
    <dbReference type="NCBI Taxonomy" id="72520"/>
    <lineage>
        <taxon>Eukaryota</taxon>
        <taxon>Sar</taxon>
        <taxon>Stramenopiles</taxon>
        <taxon>Ochrophyta</taxon>
        <taxon>Eustigmatophyceae</taxon>
        <taxon>Eustigmatales</taxon>
        <taxon>Monodopsidaceae</taxon>
        <taxon>Nannochloropsis</taxon>
    </lineage>
</organism>
<feature type="region of interest" description="Disordered" evidence="1">
    <location>
        <begin position="75"/>
        <end position="142"/>
    </location>
</feature>
<evidence type="ECO:0000256" key="1">
    <source>
        <dbReference type="SAM" id="MobiDB-lite"/>
    </source>
</evidence>
<evidence type="ECO:0000313" key="3">
    <source>
        <dbReference type="Proteomes" id="UP000019335"/>
    </source>
</evidence>
<name>W7TGT0_9STRA</name>
<feature type="region of interest" description="Disordered" evidence="1">
    <location>
        <begin position="28"/>
        <end position="56"/>
    </location>
</feature>
<feature type="compositionally biased region" description="Low complexity" evidence="1">
    <location>
        <begin position="123"/>
        <end position="134"/>
    </location>
</feature>